<evidence type="ECO:0000256" key="19">
    <source>
        <dbReference type="RuleBase" id="RU368044"/>
    </source>
</evidence>
<feature type="domain" description="MIR" evidence="21">
    <location>
        <begin position="229"/>
        <end position="285"/>
    </location>
</feature>
<evidence type="ECO:0000256" key="1">
    <source>
        <dbReference type="ARBA" id="ARBA00004477"/>
    </source>
</evidence>
<dbReference type="SUPFAM" id="SSF82109">
    <property type="entry name" value="MIR domain"/>
    <property type="match status" value="2"/>
</dbReference>
<comment type="similarity">
    <text evidence="3 19">Belongs to the InsP3 receptor family.</text>
</comment>
<feature type="domain" description="MIR" evidence="21">
    <location>
        <begin position="377"/>
        <end position="429"/>
    </location>
</feature>
<evidence type="ECO:0000256" key="11">
    <source>
        <dbReference type="ARBA" id="ARBA00022989"/>
    </source>
</evidence>
<dbReference type="GO" id="GO:0005220">
    <property type="term" value="F:inositol 1,4,5-trisphosphate-gated calcium channel activity"/>
    <property type="evidence" value="ECO:0007669"/>
    <property type="project" value="UniProtKB-UniRule"/>
</dbReference>
<dbReference type="GO" id="GO:0051209">
    <property type="term" value="P:release of sequestered calcium ion into cytosol"/>
    <property type="evidence" value="ECO:0007669"/>
    <property type="project" value="UniProtKB-UniRule"/>
</dbReference>
<feature type="transmembrane region" description="Helical" evidence="19">
    <location>
        <begin position="2195"/>
        <end position="2213"/>
    </location>
</feature>
<dbReference type="Pfam" id="PF08454">
    <property type="entry name" value="RIH_assoc"/>
    <property type="match status" value="1"/>
</dbReference>
<evidence type="ECO:0000259" key="21">
    <source>
        <dbReference type="PROSITE" id="PS50919"/>
    </source>
</evidence>
<feature type="transmembrane region" description="Helical" evidence="19">
    <location>
        <begin position="2281"/>
        <end position="2306"/>
    </location>
</feature>
<dbReference type="InterPro" id="IPR016093">
    <property type="entry name" value="MIR_motif"/>
</dbReference>
<dbReference type="Proteomes" id="UP000694546">
    <property type="component" value="Chromosome 13"/>
</dbReference>
<dbReference type="InterPro" id="IPR013662">
    <property type="entry name" value="RIH_assoc-dom"/>
</dbReference>
<keyword evidence="15 19" id="KW-1071">Ligand-gated ion channel</keyword>
<feature type="domain" description="MIR" evidence="21">
    <location>
        <begin position="110"/>
        <end position="164"/>
    </location>
</feature>
<dbReference type="InterPro" id="IPR000699">
    <property type="entry name" value="RIH_dom"/>
</dbReference>
<dbReference type="Gene3D" id="1.10.287.70">
    <property type="match status" value="1"/>
</dbReference>
<evidence type="ECO:0000256" key="7">
    <source>
        <dbReference type="ARBA" id="ARBA00022692"/>
    </source>
</evidence>
<dbReference type="Pfam" id="PF08709">
    <property type="entry name" value="Ins145_P3_rec"/>
    <property type="match status" value="1"/>
</dbReference>
<dbReference type="Pfam" id="PF00520">
    <property type="entry name" value="Ion_trans"/>
    <property type="match status" value="1"/>
</dbReference>
<dbReference type="SUPFAM" id="SSF48371">
    <property type="entry name" value="ARM repeat"/>
    <property type="match status" value="1"/>
</dbReference>
<reference evidence="22" key="1">
    <citation type="submission" date="2025-08" db="UniProtKB">
        <authorList>
            <consortium name="Ensembl"/>
        </authorList>
    </citation>
    <scope>IDENTIFICATION</scope>
</reference>
<dbReference type="PRINTS" id="PR00779">
    <property type="entry name" value="INSP3RECEPTR"/>
</dbReference>
<dbReference type="InterPro" id="IPR035910">
    <property type="entry name" value="RyR/IP3R_RIH_dom_sf"/>
</dbReference>
<evidence type="ECO:0000256" key="10">
    <source>
        <dbReference type="ARBA" id="ARBA00022837"/>
    </source>
</evidence>
<keyword evidence="10 19" id="KW-0106">Calcium</keyword>
<feature type="region of interest" description="Disordered" evidence="20">
    <location>
        <begin position="2595"/>
        <end position="2619"/>
    </location>
</feature>
<dbReference type="Gene3D" id="1.25.10.30">
    <property type="entry name" value="IP3 receptor type 1 binding core, RIH domain"/>
    <property type="match status" value="1"/>
</dbReference>
<accession>A0A8C5BII9</accession>
<dbReference type="GO" id="GO:0030658">
    <property type="term" value="C:transport vesicle membrane"/>
    <property type="evidence" value="ECO:0007669"/>
    <property type="project" value="UniProtKB-SubCell"/>
</dbReference>
<evidence type="ECO:0000313" key="22">
    <source>
        <dbReference type="Ensembl" id="ENSGMOP00000046780.1"/>
    </source>
</evidence>
<evidence type="ECO:0000256" key="16">
    <source>
        <dbReference type="ARBA" id="ARBA00023303"/>
    </source>
</evidence>
<keyword evidence="6 19" id="KW-0107">Calcium channel</keyword>
<evidence type="ECO:0000313" key="23">
    <source>
        <dbReference type="Proteomes" id="UP000694546"/>
    </source>
</evidence>
<dbReference type="InterPro" id="IPR014821">
    <property type="entry name" value="Ins145_P3_rcpt"/>
</dbReference>
<dbReference type="InterPro" id="IPR036300">
    <property type="entry name" value="MIR_dom_sf"/>
</dbReference>
<keyword evidence="5 19" id="KW-0109">Calcium transport</keyword>
<organism evidence="22 23">
    <name type="scientific">Gadus morhua</name>
    <name type="common">Atlantic cod</name>
    <dbReference type="NCBI Taxonomy" id="8049"/>
    <lineage>
        <taxon>Eukaryota</taxon>
        <taxon>Metazoa</taxon>
        <taxon>Chordata</taxon>
        <taxon>Craniata</taxon>
        <taxon>Vertebrata</taxon>
        <taxon>Euteleostomi</taxon>
        <taxon>Actinopterygii</taxon>
        <taxon>Neopterygii</taxon>
        <taxon>Teleostei</taxon>
        <taxon>Neoteleostei</taxon>
        <taxon>Acanthomorphata</taxon>
        <taxon>Zeiogadaria</taxon>
        <taxon>Gadariae</taxon>
        <taxon>Gadiformes</taxon>
        <taxon>Gadoidei</taxon>
        <taxon>Gadidae</taxon>
        <taxon>Gadus</taxon>
    </lineage>
</organism>
<comment type="domain">
    <text evidence="19">The ITPR1 structure has a large solenoid CY assembly built around the central helical bundle made of the C-terminal domains from four ITPR1 subunits. The solenoid scaffold includes domains responsible for binding of ligands and regulatory proteins and is connected via an allosteric nexus at the cytosolic-membrane interface to the transmembrane channel assembly. Six transmembrane helices from each subunit form the central ion-conduction pore.</text>
</comment>
<evidence type="ECO:0000256" key="8">
    <source>
        <dbReference type="ARBA" id="ARBA00022737"/>
    </source>
</evidence>
<evidence type="ECO:0000256" key="2">
    <source>
        <dbReference type="ARBA" id="ARBA00004638"/>
    </source>
</evidence>
<evidence type="ECO:0000256" key="20">
    <source>
        <dbReference type="SAM" id="MobiDB-lite"/>
    </source>
</evidence>
<keyword evidence="17" id="KW-0968">Cytoplasmic vesicle</keyword>
<comment type="subunit">
    <text evidence="19">Homotetramer.</text>
</comment>
<dbReference type="PANTHER" id="PTHR45816">
    <property type="entry name" value="MIR DOMAIN-CONTAINING PROTEIN"/>
    <property type="match status" value="1"/>
</dbReference>
<keyword evidence="9 19" id="KW-0256">Endoplasmic reticulum</keyword>
<feature type="transmembrane region" description="Helical" evidence="19">
    <location>
        <begin position="2243"/>
        <end position="2261"/>
    </location>
</feature>
<dbReference type="InterPro" id="IPR016024">
    <property type="entry name" value="ARM-type_fold"/>
</dbReference>
<dbReference type="GO" id="GO:0070679">
    <property type="term" value="F:inositol 1,4,5 trisphosphate binding"/>
    <property type="evidence" value="ECO:0007669"/>
    <property type="project" value="UniProtKB-UniRule"/>
</dbReference>
<evidence type="ECO:0000256" key="17">
    <source>
        <dbReference type="ARBA" id="ARBA00023329"/>
    </source>
</evidence>
<keyword evidence="23" id="KW-1185">Reference proteome</keyword>
<keyword evidence="14 19" id="KW-0675">Receptor</keyword>
<comment type="function">
    <text evidence="19">Receptor for inositol 1,4,5-trisphosphate, a second messenger that mediates the release of intracellular calcium.</text>
</comment>
<feature type="transmembrane region" description="Helical" evidence="19">
    <location>
        <begin position="2327"/>
        <end position="2349"/>
    </location>
</feature>
<dbReference type="InterPro" id="IPR015925">
    <property type="entry name" value="Ryanodine_IP3_receptor"/>
</dbReference>
<feature type="transmembrane region" description="Helical" evidence="19">
    <location>
        <begin position="2161"/>
        <end position="2183"/>
    </location>
</feature>
<evidence type="ECO:0000256" key="12">
    <source>
        <dbReference type="ARBA" id="ARBA00023065"/>
    </source>
</evidence>
<keyword evidence="8" id="KW-0677">Repeat</keyword>
<dbReference type="InterPro" id="IPR000493">
    <property type="entry name" value="InsP3_rcpt"/>
</dbReference>
<dbReference type="PROSITE" id="PS50919">
    <property type="entry name" value="MIR"/>
    <property type="match status" value="3"/>
</dbReference>
<dbReference type="Ensembl" id="ENSGMOT00000044333.1">
    <property type="protein sequence ID" value="ENSGMOP00000046780.1"/>
    <property type="gene ID" value="ENSGMOG00000004370.2"/>
</dbReference>
<evidence type="ECO:0000256" key="13">
    <source>
        <dbReference type="ARBA" id="ARBA00023136"/>
    </source>
</evidence>
<proteinExistence type="inferred from homology"/>
<dbReference type="Pfam" id="PF02815">
    <property type="entry name" value="MIR"/>
    <property type="match status" value="1"/>
</dbReference>
<keyword evidence="13 19" id="KW-0472">Membrane</keyword>
<dbReference type="SMART" id="SM00472">
    <property type="entry name" value="MIR"/>
    <property type="match status" value="4"/>
</dbReference>
<keyword evidence="11 19" id="KW-1133">Transmembrane helix</keyword>
<gene>
    <name evidence="22" type="primary">ITPR1</name>
</gene>
<protein>
    <recommendedName>
        <fullName evidence="19">Inositol 1,4,5-trisphosphate receptor</fullName>
    </recommendedName>
</protein>
<evidence type="ECO:0000256" key="5">
    <source>
        <dbReference type="ARBA" id="ARBA00022568"/>
    </source>
</evidence>
<keyword evidence="16 19" id="KW-0407">Ion channel</keyword>
<dbReference type="GeneTree" id="ENSGT00940000155071"/>
<evidence type="ECO:0000256" key="18">
    <source>
        <dbReference type="ARBA" id="ARBA00036634"/>
    </source>
</evidence>
<evidence type="ECO:0000256" key="14">
    <source>
        <dbReference type="ARBA" id="ARBA00023170"/>
    </source>
</evidence>
<evidence type="ECO:0000256" key="6">
    <source>
        <dbReference type="ARBA" id="ARBA00022673"/>
    </source>
</evidence>
<comment type="subcellular location">
    <subcellularLocation>
        <location evidence="2">Cytoplasmic vesicle</location>
        <location evidence="2">Secretory vesicle membrane</location>
        <topology evidence="2">Multi-pass membrane protein</topology>
    </subcellularLocation>
    <subcellularLocation>
        <location evidence="1 19">Endoplasmic reticulum membrane</location>
        <topology evidence="1 19">Multi-pass membrane protein</topology>
    </subcellularLocation>
</comment>
<dbReference type="InterPro" id="IPR005821">
    <property type="entry name" value="Ion_trans_dom"/>
</dbReference>
<comment type="catalytic activity">
    <reaction evidence="18">
        <text>Ca(2+)(in) = Ca(2+)(out)</text>
        <dbReference type="Rhea" id="RHEA:29671"/>
        <dbReference type="ChEBI" id="CHEBI:29108"/>
    </reaction>
</comment>
<keyword evidence="12 19" id="KW-0406">Ion transport</keyword>
<keyword evidence="7 19" id="KW-0812">Transmembrane</keyword>
<dbReference type="PANTHER" id="PTHR45816:SF2">
    <property type="entry name" value="INOSITOL 1,4,5-TRISPHOSPHATE RECEPTOR"/>
    <property type="match status" value="1"/>
</dbReference>
<name>A0A8C5BII9_GADMO</name>
<dbReference type="Gene3D" id="2.80.10.50">
    <property type="match status" value="2"/>
</dbReference>
<dbReference type="SUPFAM" id="SSF100909">
    <property type="entry name" value="IP3 receptor type 1 binding core, domain 2"/>
    <property type="match status" value="2"/>
</dbReference>
<evidence type="ECO:0000256" key="3">
    <source>
        <dbReference type="ARBA" id="ARBA00009453"/>
    </source>
</evidence>
<sequence>MSDKMSSFLHIGDICSLYAEGSTNGFISTLGLVDDRCVVQPDAGDLNSPPKKFRDCLFRLCPMNRYSAQKQFWKAAKPGGNTDTVLLNKLHHAADLEKKQNDSENKKLLGSVIQYGNVIQLLHLKSNKYLTVNKRLPALLEKNAMRVMLDTAGNEGSWFYIQPFYKLRSIGDTVVIGDKVVLNPVNAGQPLHASTHQLVDNPGCNEVNSVNCNTSWKIVLFMKWGDNQEVVLKGGDVVRLFHAEQEKFLTCDDHRKKQYVFLRTTGRQSATSATSSKALWEVEVVQHDPCRGGAGYWNSLFRFKHLATGHYLAAEVNPDYEEECLESRQAVCTLSDALRARLRNIQDKVMYTLVSVPDGNDISSIFELDPTTLRGGDSLVPRNSYVRLRHLCTNTWVHSTNQPIDKDEEKPIGTSTLKEDKEAFAIVPVSPAEVRDLDFANDASKVLASIAGKLEKGTITQNERRAVTKLLEDLVFFVVDIPNNGQDVLEIMVNKPNRERQKLMREQNILKQIFKLLQAPFTDSGDGPMLRLEELADQRHAPFRHICRLCYRVLRHSQQDYRKNQEYIAKQFRFMQKQIGYDVLAEDTITALLHNNRKLLEKHITAAEIDTFVSLVRKNREPRFLDYLSDLCVSMNKSIPVTQELICNAVLDPTNGDILIETKLVLSRFEIEGASIGESSVESEEDEEEVWLFWKDRNKEVRSKSIRELAQDAKEDQKEDQEVISYYRYQLNLFARMCLDRQYLAINKISGQLDVDLILRCMSDEDLPYDLRASFCRMMLHMHVDRDPQEQVTPVKYARLWSEIPSQIAIDDYDNDGTSKDEIKERFCQTMEFVENYLRDVVSQSFPFADKEKNKLTFEVVNLARNLIYFGFYNFSDLLRLTKILLAILDCVHTNTSFPFNKTDKGSNVMRSIHGVGELMTQVVLRGGGFIPSTPASAPDGETAKSQVEPEKQDILVMDTKLKIIEILQFILNVRLDYRISCLLSIFKREFDESNSQNELSVAGVTAEGPSNMPALDFEQIEEQAEGIFGGSEENTPLDLDDQGGRTFLRVLLHLTMHDYPPLVSRALHLLFRHFSQRQEVLQAFKQVQLLVTSQDVENYKQIKSDLDQLRSIVEKSELWVYKRQGPDEGLDGGELLASESDHKKVDWGSPWAETTSSYNYRVVKEILLRLSRLCVQEGLSGRKSKKQQQRLLRNMGAHAVVLELLQIPYEKGEDVRMQDIMRLAHQFLQNFCAGNQQNQALLHKHINLFLNPGILEAITMQHIFMNNFQLCSEINERVVQHFVHCIETHGRNVQYLKFLQTIVKAENKFIKKCQDIVMAELVNAGEDVLVFYNDRASFQTLVQMMRSERDRMDQNSALMYHIHLVELLAVCTEGKNVYTEIKCNSLLPLDDIVRVVTHEDCIPEVKIAYINFLNHCYVDTEVEMKEIYTSNHMWKLFENFLVDICRVCNNTSDRKHADTVLERYVTETVMSIVTTFFSSPFSDQSTSLQTRQPVFVQLLQAVFRVYHCPWLSPVQKGAVEACIKVLSDVAKGRAIAIPVDLDNQVNNLFVKSNNIVQKTAMSWRLSARNAARRDSVVTASRDYRNIIERLQDIVSALEDRLRPLVQAELSVLVDVLHRPELLFPENTDSRRKCESGGFICKLIKHTKQLLEENEERLCIKVLQTLREMMTKDRGLGGPGTLSRGEMGLAEVQCHLDKEGASDLVIDLIMNATSDRVFQESILLAIALLEGGNTTIQDSFFRRLTADKKSEKFFRVFYDRMKLAQLEIKATVTVNTSDLGNRKRDDETPDKDVPVRKKEHVFFSGCGSLRRHFSLADGQPSAGDKNQDEGEMSFIIVIMQPILRFLQLLCENHNRDLQNFLRCQKNKNNYNLVCETLQFLDCICGSTTGGLGLLGLYINEKNVALINQTLESLTEYCQGPCHENQNCIATHESNGIDIIIALILNDINPLGKKRMDLVLELKNNASKLLLAIMESRHDSENAERILYNMRPKELVEVIKKAYLQGEEDHDAASPRNVGHNIYILAHQVSPTWRYPLPRHAHASRGDCSTLNSETRAALWPSLDTPAAIFPRRPFAELVPSPPQIVRQDRTMEEIVFPVPSICEFLTSESKLRIYFTTERDEQGSKINDFFLCAEDLFNEMNWQKKLQAQPVLYWCSRNMSLWSNISFNLAVLMNLLVCFFYPLEGVHGEMLDPHLSALLWMGVLATLILVIIMPQPLGVRALVIVSILRLIFSVGLEPTLYSLGGVNVCNKIIFLMSFVGNRGTFTRGYKAMVLDFEFLYHLLYLIICSLGVFVHVFFYSLLLFDLVYREETLLNVIKSVTRNGRSIVLTAVLALILVYLFSIVGYIFFKDDFILEVDRLPNATLSEWTSHEPRGRLDGLPSPLRVTLEESGKERACDSLLMCIVTVLSHGLRSGGGVGDVLRKPSKEEPLFAARVIYDLLFFFMVIIIVLNLIFGVIIDTFADLRSEKQKKEEVLKTTCFICGLERDKFDNKTVTFEEHIKEEHNMWHYLFFVVLVKVKDSTEYTGPESYVAQMIKEHNLDWFPRMRAMSLVSSDAEGEQNEIRNLQEKLETAMRLVSNLSGQLTELKEQMTEQRKQKQRIGLLGHPPHMNINPQQPA</sequence>
<dbReference type="Pfam" id="PF01365">
    <property type="entry name" value="RYDR_ITPR"/>
    <property type="match status" value="2"/>
</dbReference>
<evidence type="ECO:0000256" key="4">
    <source>
        <dbReference type="ARBA" id="ARBA00022448"/>
    </source>
</evidence>
<evidence type="ECO:0000256" key="15">
    <source>
        <dbReference type="ARBA" id="ARBA00023286"/>
    </source>
</evidence>
<dbReference type="GO" id="GO:0005789">
    <property type="term" value="C:endoplasmic reticulum membrane"/>
    <property type="evidence" value="ECO:0007669"/>
    <property type="project" value="UniProtKB-SubCell"/>
</dbReference>
<reference evidence="22" key="2">
    <citation type="submission" date="2025-09" db="UniProtKB">
        <authorList>
            <consortium name="Ensembl"/>
        </authorList>
    </citation>
    <scope>IDENTIFICATION</scope>
</reference>
<evidence type="ECO:0000256" key="9">
    <source>
        <dbReference type="ARBA" id="ARBA00022824"/>
    </source>
</evidence>
<feature type="transmembrane region" description="Helical" evidence="19">
    <location>
        <begin position="2440"/>
        <end position="2463"/>
    </location>
</feature>
<keyword evidence="4 19" id="KW-0813">Transport</keyword>